<name>A0AA88R7K1_9ASTE</name>
<reference evidence="1" key="1">
    <citation type="submission" date="2022-12" db="EMBL/GenBank/DDBJ databases">
        <title>Draft genome assemblies for two species of Escallonia (Escalloniales).</title>
        <authorList>
            <person name="Chanderbali A."/>
            <person name="Dervinis C."/>
            <person name="Anghel I."/>
            <person name="Soltis D."/>
            <person name="Soltis P."/>
            <person name="Zapata F."/>
        </authorList>
    </citation>
    <scope>NUCLEOTIDE SEQUENCE</scope>
    <source>
        <strain evidence="1">UCBG92.1500</strain>
        <tissue evidence="1">Leaf</tissue>
    </source>
</reference>
<proteinExistence type="predicted"/>
<sequence>MYLKRGIRPTIKFEVEVKGHHNVGAASACDGFEEQGVMIAAASDEFWDNGAYEVSCVPIKMGMQIIDAVNA</sequence>
<keyword evidence="2" id="KW-1185">Reference proteome</keyword>
<gene>
    <name evidence="1" type="ORF">RJ640_027729</name>
</gene>
<dbReference type="Proteomes" id="UP001187471">
    <property type="component" value="Unassembled WGS sequence"/>
</dbReference>
<dbReference type="PROSITE" id="PS51257">
    <property type="entry name" value="PROKAR_LIPOPROTEIN"/>
    <property type="match status" value="1"/>
</dbReference>
<dbReference type="AlphaFoldDB" id="A0AA88R7K1"/>
<dbReference type="EMBL" id="JAVXUO010001405">
    <property type="protein sequence ID" value="KAK2982647.1"/>
    <property type="molecule type" value="Genomic_DNA"/>
</dbReference>
<organism evidence="1 2">
    <name type="scientific">Escallonia rubra</name>
    <dbReference type="NCBI Taxonomy" id="112253"/>
    <lineage>
        <taxon>Eukaryota</taxon>
        <taxon>Viridiplantae</taxon>
        <taxon>Streptophyta</taxon>
        <taxon>Embryophyta</taxon>
        <taxon>Tracheophyta</taxon>
        <taxon>Spermatophyta</taxon>
        <taxon>Magnoliopsida</taxon>
        <taxon>eudicotyledons</taxon>
        <taxon>Gunneridae</taxon>
        <taxon>Pentapetalae</taxon>
        <taxon>asterids</taxon>
        <taxon>campanulids</taxon>
        <taxon>Escalloniales</taxon>
        <taxon>Escalloniaceae</taxon>
        <taxon>Escallonia</taxon>
    </lineage>
</organism>
<protein>
    <submittedName>
        <fullName evidence="1">Uncharacterized protein</fullName>
    </submittedName>
</protein>
<evidence type="ECO:0000313" key="2">
    <source>
        <dbReference type="Proteomes" id="UP001187471"/>
    </source>
</evidence>
<accession>A0AA88R7K1</accession>
<comment type="caution">
    <text evidence="1">The sequence shown here is derived from an EMBL/GenBank/DDBJ whole genome shotgun (WGS) entry which is preliminary data.</text>
</comment>
<evidence type="ECO:0000313" key="1">
    <source>
        <dbReference type="EMBL" id="KAK2982647.1"/>
    </source>
</evidence>